<keyword evidence="1" id="KW-0732">Signal</keyword>
<dbReference type="SMART" id="SM00028">
    <property type="entry name" value="TPR"/>
    <property type="match status" value="3"/>
</dbReference>
<evidence type="ECO:0000313" key="3">
    <source>
        <dbReference type="EMBL" id="MDD1781038.1"/>
    </source>
</evidence>
<dbReference type="SUPFAM" id="SSF81901">
    <property type="entry name" value="HCP-like"/>
    <property type="match status" value="1"/>
</dbReference>
<dbReference type="InterPro" id="IPR011990">
    <property type="entry name" value="TPR-like_helical_dom_sf"/>
</dbReference>
<keyword evidence="4" id="KW-1185">Reference proteome</keyword>
<dbReference type="InterPro" id="IPR019734">
    <property type="entry name" value="TPR_rpt"/>
</dbReference>
<feature type="signal peptide" evidence="1">
    <location>
        <begin position="1"/>
        <end position="19"/>
    </location>
</feature>
<comment type="caution">
    <text evidence="3">The sequence shown here is derived from an EMBL/GenBank/DDBJ whole genome shotgun (WGS) entry which is preliminary data.</text>
</comment>
<feature type="chain" id="PRO_5046941255" description="Bacteriophage N4 adsorption protein A C-terminal domain-containing protein" evidence="1">
    <location>
        <begin position="20"/>
        <end position="1010"/>
    </location>
</feature>
<sequence>MNYSKTAIAALLVSFNAHATSEIMQGLSEFDEFRTYPYINKAYQLEREKQFSSAEDEVEKALHVAPEHLPFLRFQYSLLTKAGNFSEAARILQQIPKDERKGMLLALRQQQISKTGILTSAEFTPLLKGLSTEEQQTLVLSYLYHLEKREGEEEALAWAMSLPEDFKSLDVLTFEAETAFELKQYDHVTDTLSKVATQRALPEHQTALLGLSYLAKADVDNALAIANASPKSKSSEAIVRQHIENLVNDNNVVDAREQYAWLAKHHPLSDADYKKSFELAIKDKDFEKALDYSDLAGVDCLSTADLYLKLDQRAKAKSTLAGCNVSDNPKRWLFIAEKLNMVSAIESQRFTSTKALSLRRSILANLYNREHQYHKQIALLKGTQQLKEIELLAIAYQRTKAYPEAIKTWYQLFVKTGDTEALNTASTLAIEHLDAQKAIRLVRDSLLKLRSEKEREIQLDRLLNLYYHHPKYFVASDITLFKGHDISSLALAELWAKYNKCDAVTKSITHPTTSFEYRVLGFCIYKDEPQLGLVYLNKAHALKPSELDTLYYGYIYSYLGQQEKALSYWLLIPEDQQTPNIKLQIGRTYYALGDYNNADNYWKAAKLEDNLNWWLLGIDTAIRLHHFEAARLRLDAASTLFHSEYLDAEYPILYKTLGDTKSLIAFYESEIQQHPEMGIVKAELAYTIFKQDPKRAVSLLEEAMPDLNAEQKVFAERQLALGYTRLGESAKAKDMYVKAIDRIEPSEDPETLHYLQNGFANADNDWQFSISSTAGNDARNAASTLRPDNQNWFLLVEASHDISRHENGVKELSFKMAWLSSGEKDPFGEREYDIGLSWRPFEDADLNLAIGVRQDVKHDQGTDAYVRLYGDALASFGYGKNWQLDKAYWWSQSLYLDAFKYLDEDQLLLFGRYEGGPVFPLNDTHQQRVRAYGFVQHDQDIDDANPDNTHRKDFRAGLGIGWLSQWDYNPYSGYNYDMEIDLEWQHIIDSDFYPVRDKDNAYMLRFYWHF</sequence>
<evidence type="ECO:0000256" key="1">
    <source>
        <dbReference type="SAM" id="SignalP"/>
    </source>
</evidence>
<evidence type="ECO:0000259" key="2">
    <source>
        <dbReference type="Pfam" id="PF13283"/>
    </source>
</evidence>
<dbReference type="Proteomes" id="UP001149821">
    <property type="component" value="Unassembled WGS sequence"/>
</dbReference>
<gene>
    <name evidence="3" type="ORF">LRP49_07460</name>
</gene>
<accession>A0ABT5QK44</accession>
<name>A0ABT5QK44_9GAMM</name>
<proteinExistence type="predicted"/>
<feature type="domain" description="Bacteriophage N4 adsorption protein A C-terminal" evidence="2">
    <location>
        <begin position="828"/>
        <end position="991"/>
    </location>
</feature>
<dbReference type="RefSeq" id="WP_274141327.1">
    <property type="nucleotide sequence ID" value="NZ_JAJUBB010000004.1"/>
</dbReference>
<organism evidence="3 4">
    <name type="scientific">Enterovibrio qingdaonensis</name>
    <dbReference type="NCBI Taxonomy" id="2899818"/>
    <lineage>
        <taxon>Bacteria</taxon>
        <taxon>Pseudomonadati</taxon>
        <taxon>Pseudomonadota</taxon>
        <taxon>Gammaproteobacteria</taxon>
        <taxon>Vibrionales</taxon>
        <taxon>Vibrionaceae</taxon>
        <taxon>Enterovibrio</taxon>
    </lineage>
</organism>
<dbReference type="EMBL" id="JAJUBB010000004">
    <property type="protein sequence ID" value="MDD1781038.1"/>
    <property type="molecule type" value="Genomic_DNA"/>
</dbReference>
<evidence type="ECO:0000313" key="4">
    <source>
        <dbReference type="Proteomes" id="UP001149821"/>
    </source>
</evidence>
<dbReference type="InterPro" id="IPR025137">
    <property type="entry name" value="NfrA_C"/>
</dbReference>
<dbReference type="Pfam" id="PF13283">
    <property type="entry name" value="NfrA_C"/>
    <property type="match status" value="1"/>
</dbReference>
<reference evidence="3" key="1">
    <citation type="submission" date="2021-12" db="EMBL/GenBank/DDBJ databases">
        <title>Enterovibrio ZSDZ35 sp. nov. and Enterovibrio ZSDZ42 sp. nov., isolated from coastal seawater in Qingdao.</title>
        <authorList>
            <person name="Zhang P."/>
        </authorList>
    </citation>
    <scope>NUCLEOTIDE SEQUENCE</scope>
    <source>
        <strain evidence="3">ZSDZ35</strain>
    </source>
</reference>
<protein>
    <recommendedName>
        <fullName evidence="2">Bacteriophage N4 adsorption protein A C-terminal domain-containing protein</fullName>
    </recommendedName>
</protein>
<dbReference type="Gene3D" id="1.25.40.10">
    <property type="entry name" value="Tetratricopeptide repeat domain"/>
    <property type="match status" value="2"/>
</dbReference>